<dbReference type="PROSITE" id="PS51178">
    <property type="entry name" value="PASTA"/>
    <property type="match status" value="2"/>
</dbReference>
<dbReference type="Gene3D" id="3.30.10.20">
    <property type="match status" value="2"/>
</dbReference>
<organism evidence="6 8">
    <name type="scientific">[Clostridium] leptum DSM 753</name>
    <dbReference type="NCBI Taxonomy" id="428125"/>
    <lineage>
        <taxon>Bacteria</taxon>
        <taxon>Bacillati</taxon>
        <taxon>Bacillota</taxon>
        <taxon>Clostridia</taxon>
        <taxon>Eubacteriales</taxon>
        <taxon>Oscillospiraceae</taxon>
        <taxon>Oscillospiraceae incertae sedis</taxon>
    </lineage>
</organism>
<evidence type="ECO:0000256" key="4">
    <source>
        <dbReference type="SAM" id="Phobius"/>
    </source>
</evidence>
<comment type="caution">
    <text evidence="6">The sequence shown here is derived from an EMBL/GenBank/DDBJ whole genome shotgun (WGS) entry which is preliminary data.</text>
</comment>
<dbReference type="EMBL" id="NOXF01000004">
    <property type="protein sequence ID" value="PEQ24776.1"/>
    <property type="molecule type" value="Genomic_DNA"/>
</dbReference>
<dbReference type="eggNOG" id="COG0768">
    <property type="taxonomic scope" value="Bacteria"/>
</dbReference>
<protein>
    <submittedName>
        <fullName evidence="6 7">Stage V sporulation protein D</fullName>
    </submittedName>
</protein>
<dbReference type="InterPro" id="IPR005543">
    <property type="entry name" value="PASTA_dom"/>
</dbReference>
<dbReference type="Gene3D" id="3.90.1310.10">
    <property type="entry name" value="Penicillin-binding protein 2a (Domain 2)"/>
    <property type="match status" value="1"/>
</dbReference>
<dbReference type="SUPFAM" id="SSF56601">
    <property type="entry name" value="beta-lactamase/transpeptidase-like"/>
    <property type="match status" value="1"/>
</dbReference>
<dbReference type="SUPFAM" id="SSF56519">
    <property type="entry name" value="Penicillin binding protein dimerisation domain"/>
    <property type="match status" value="1"/>
</dbReference>
<keyword evidence="4" id="KW-0812">Transmembrane</keyword>
<feature type="domain" description="PASTA" evidence="5">
    <location>
        <begin position="674"/>
        <end position="738"/>
    </location>
</feature>
<reference evidence="6 8" key="1">
    <citation type="submission" date="2007-08" db="EMBL/GenBank/DDBJ databases">
        <title>Draft genome sequence of Clostridium leptum (DSM 753).</title>
        <authorList>
            <person name="Sudarsanam P."/>
            <person name="Ley R."/>
            <person name="Guruge J."/>
            <person name="Turnbaugh P.J."/>
            <person name="Mahowald M."/>
            <person name="Liep D."/>
            <person name="Gordon J."/>
        </authorList>
    </citation>
    <scope>NUCLEOTIDE SEQUENCE [LARGE SCALE GENOMIC DNA]</scope>
    <source>
        <strain evidence="6 8">DSM 753</strain>
    </source>
</reference>
<dbReference type="SUPFAM" id="SSF54184">
    <property type="entry name" value="Penicillin-binding protein 2x (pbp-2x), c-terminal domain"/>
    <property type="match status" value="2"/>
</dbReference>
<evidence type="ECO:0000313" key="9">
    <source>
        <dbReference type="Proteomes" id="UP000220611"/>
    </source>
</evidence>
<dbReference type="InterPro" id="IPR001460">
    <property type="entry name" value="PCN-bd_Tpept"/>
</dbReference>
<dbReference type="PANTHER" id="PTHR30627">
    <property type="entry name" value="PEPTIDOGLYCAN D,D-TRANSPEPTIDASE"/>
    <property type="match status" value="1"/>
</dbReference>
<evidence type="ECO:0000259" key="5">
    <source>
        <dbReference type="PROSITE" id="PS51178"/>
    </source>
</evidence>
<evidence type="ECO:0000313" key="7">
    <source>
        <dbReference type="EMBL" id="PEQ24776.1"/>
    </source>
</evidence>
<dbReference type="InterPro" id="IPR036138">
    <property type="entry name" value="PBP_dimer_sf"/>
</dbReference>
<evidence type="ECO:0000313" key="6">
    <source>
        <dbReference type="EMBL" id="EDO60600.1"/>
    </source>
</evidence>
<dbReference type="InterPro" id="IPR050515">
    <property type="entry name" value="Beta-lactam/transpept"/>
</dbReference>
<name>A7VUF0_9FIRM</name>
<evidence type="ECO:0000256" key="3">
    <source>
        <dbReference type="ARBA" id="ARBA00023136"/>
    </source>
</evidence>
<dbReference type="Proteomes" id="UP000003490">
    <property type="component" value="Unassembled WGS sequence"/>
</dbReference>
<dbReference type="GO" id="GO:0008658">
    <property type="term" value="F:penicillin binding"/>
    <property type="evidence" value="ECO:0007669"/>
    <property type="project" value="InterPro"/>
</dbReference>
<dbReference type="Proteomes" id="UP000220611">
    <property type="component" value="Unassembled WGS sequence"/>
</dbReference>
<dbReference type="InterPro" id="IPR012338">
    <property type="entry name" value="Beta-lactam/transpept-like"/>
</dbReference>
<proteinExistence type="inferred from homology"/>
<dbReference type="SMART" id="SM00740">
    <property type="entry name" value="PASTA"/>
    <property type="match status" value="2"/>
</dbReference>
<comment type="subcellular location">
    <subcellularLocation>
        <location evidence="1">Membrane</location>
    </subcellularLocation>
</comment>
<dbReference type="Pfam" id="PF00905">
    <property type="entry name" value="Transpeptidase"/>
    <property type="match status" value="1"/>
</dbReference>
<dbReference type="GO" id="GO:0071555">
    <property type="term" value="P:cell wall organization"/>
    <property type="evidence" value="ECO:0007669"/>
    <property type="project" value="TreeGrafter"/>
</dbReference>
<keyword evidence="4" id="KW-1133">Transmembrane helix</keyword>
<reference evidence="6 8" key="2">
    <citation type="submission" date="2007-08" db="EMBL/GenBank/DDBJ databases">
        <authorList>
            <person name="Fulton L."/>
            <person name="Clifton S."/>
            <person name="Fulton B."/>
            <person name="Xu J."/>
            <person name="Minx P."/>
            <person name="Pepin K.H."/>
            <person name="Johnson M."/>
            <person name="Thiruvilangam P."/>
            <person name="Bhonagiri V."/>
            <person name="Nash W.E."/>
            <person name="Wang C."/>
            <person name="Mardis E.R."/>
            <person name="Wilson R.K."/>
        </authorList>
    </citation>
    <scope>NUCLEOTIDE SEQUENCE [LARGE SCALE GENOMIC DNA]</scope>
    <source>
        <strain evidence="6 8">DSM 753</strain>
    </source>
</reference>
<keyword evidence="3 4" id="KW-0472">Membrane</keyword>
<accession>A7VUF0</accession>
<dbReference type="CDD" id="cd06576">
    <property type="entry name" value="PASTA_Pbp2x-like_1"/>
    <property type="match status" value="1"/>
</dbReference>
<dbReference type="HOGENOM" id="CLU_009289_6_0_9"/>
<dbReference type="Pfam" id="PF03717">
    <property type="entry name" value="PBP_dimer"/>
    <property type="match status" value="1"/>
</dbReference>
<dbReference type="GO" id="GO:0005886">
    <property type="term" value="C:plasma membrane"/>
    <property type="evidence" value="ECO:0007669"/>
    <property type="project" value="TreeGrafter"/>
</dbReference>
<dbReference type="OrthoDB" id="9804124at2"/>
<evidence type="ECO:0000256" key="1">
    <source>
        <dbReference type="ARBA" id="ARBA00004370"/>
    </source>
</evidence>
<dbReference type="Gene3D" id="3.40.710.10">
    <property type="entry name" value="DD-peptidase/beta-lactamase superfamily"/>
    <property type="match status" value="1"/>
</dbReference>
<dbReference type="Pfam" id="PF03793">
    <property type="entry name" value="PASTA"/>
    <property type="match status" value="2"/>
</dbReference>
<keyword evidence="9" id="KW-1185">Reference proteome</keyword>
<reference evidence="7 9" key="3">
    <citation type="submission" date="2017-07" db="EMBL/GenBank/DDBJ databases">
        <title>Prevalence of linear plasmids in Cutibacterium (Propionibacterium) acnes isolates obtained from prostatic tissue.</title>
        <authorList>
            <person name="Davidsson S."/>
            <person name="Carlsson J."/>
            <person name="Molling P."/>
            <person name="Andren O."/>
            <person name="Andersson S.-O."/>
            <person name="Brzuszkiewicz E."/>
            <person name="Poehlein A."/>
            <person name="Al-Zeer M."/>
            <person name="Brinkmann V."/>
            <person name="Scavenius C."/>
            <person name="Nazipi S."/>
            <person name="Soderquist B."/>
            <person name="Bruggemann H."/>
        </authorList>
    </citation>
    <scope>NUCLEOTIDE SEQUENCE [LARGE SCALE GENOMIC DNA]</scope>
    <source>
        <strain evidence="7 9">DSM 753</strain>
    </source>
</reference>
<dbReference type="AlphaFoldDB" id="A7VUF0"/>
<sequence length="743" mass="80003">MAKGNTVRLWRRSLIVLMVMLIAGFGLPIFRLVQLQIVEGETLQKGAVSQQLKDTTISAKRGTIYDCNMKPLAQSANVWTVVLEPAYLTDKEDQTLVANGLAEILGMEAQDIMDKMNPNSYYTILKKKVESDVKDAILQFKTDNEITNGIRLIEDYKRYYPYGAFASAVLGCVGGDNQGLAGLEAYYDSTLTGTAGRLITAKNAIGTDMPYDYEQLVPAEDGYSLVLTIDETIQHFMEKYLEQGIINNDVQNRAAAIMMNVNTGEIYGMAVKGDFDPNDPFTIVDQDVQKAIDALPEDQQDAATSEAIQQQWRNKAVSDTYYPGSVFKIITSAMGLQEGVVDQNSTFVCTGAQMVEGYPRPIHCHVTSGHGTQTFLEALCNSCNPAFIQLGQKVGAEKFWEYYQAFGFSEPTGIDLPGEATDIFFSSDGSMTNADLAVASFGQNFSITPIQMLTAAAAAVNGGKLVQPHVVKQILDSDGNIVQSVGTTVKRQVISEEVSKELCQMLQTNATIGSGKNGYVAGFRIGGKTGTSEKIADDNASDTGEDTYIASYLGFAPADNPEVVMLVYCDNPQGPSYYGSYVAAPIFRDVMEEVLPYLGIERQYTDEELAKRDAETPSVTGLPIEDAKTTLNNSSLGFSVLGDGDTVVQQIPEAGQPVPQNGTIVLYTDQQSVQNSTATVPNLVGLSAAEAVAAAENAGINIKISGNSEGAGAESVSQSVAENTQVSKGTVVTVEFVVPDNVE</sequence>
<dbReference type="InterPro" id="IPR005311">
    <property type="entry name" value="PBP_dimer"/>
</dbReference>
<gene>
    <name evidence="7" type="ORF">CH238_07395</name>
    <name evidence="6" type="ORF">CLOLEP_02196</name>
</gene>
<dbReference type="PANTHER" id="PTHR30627:SF1">
    <property type="entry name" value="PEPTIDOGLYCAN D,D-TRANSPEPTIDASE FTSI"/>
    <property type="match status" value="1"/>
</dbReference>
<evidence type="ECO:0000256" key="2">
    <source>
        <dbReference type="ARBA" id="ARBA00007171"/>
    </source>
</evidence>
<dbReference type="EMBL" id="ABCB02000019">
    <property type="protein sequence ID" value="EDO60600.1"/>
    <property type="molecule type" value="Genomic_DNA"/>
</dbReference>
<comment type="similarity">
    <text evidence="2">Belongs to the transpeptidase family.</text>
</comment>
<evidence type="ECO:0000313" key="8">
    <source>
        <dbReference type="Proteomes" id="UP000003490"/>
    </source>
</evidence>
<feature type="domain" description="PASTA" evidence="5">
    <location>
        <begin position="610"/>
        <end position="670"/>
    </location>
</feature>
<feature type="transmembrane region" description="Helical" evidence="4">
    <location>
        <begin position="12"/>
        <end position="33"/>
    </location>
</feature>